<dbReference type="Pfam" id="PF01739">
    <property type="entry name" value="CheR"/>
    <property type="match status" value="1"/>
</dbReference>
<dbReference type="PANTHER" id="PTHR24422:SF27">
    <property type="entry name" value="PROTEIN-GLUTAMATE O-METHYLTRANSFERASE"/>
    <property type="match status" value="1"/>
</dbReference>
<comment type="caution">
    <text evidence="14">The sequence shown here is derived from an EMBL/GenBank/DDBJ whole genome shotgun (WGS) entry which is preliminary data.</text>
</comment>
<dbReference type="SMART" id="SM00091">
    <property type="entry name" value="PAS"/>
    <property type="match status" value="2"/>
</dbReference>
<evidence type="ECO:0000256" key="5">
    <source>
        <dbReference type="ARBA" id="ARBA00022679"/>
    </source>
</evidence>
<comment type="catalytic activity">
    <reaction evidence="1">
        <text>ATP + protein L-histidine = ADP + protein N-phospho-L-histidine.</text>
        <dbReference type="EC" id="2.7.13.3"/>
    </reaction>
</comment>
<evidence type="ECO:0000259" key="13">
    <source>
        <dbReference type="PROSITE" id="PS50123"/>
    </source>
</evidence>
<dbReference type="InterPro" id="IPR022641">
    <property type="entry name" value="CheR_N"/>
</dbReference>
<dbReference type="SUPFAM" id="SSF55874">
    <property type="entry name" value="ATPase domain of HSP90 chaperone/DNA topoisomerase II/histidine kinase"/>
    <property type="match status" value="1"/>
</dbReference>
<feature type="domain" description="CheB-type methylesterase" evidence="12">
    <location>
        <begin position="8"/>
        <end position="187"/>
    </location>
</feature>
<reference evidence="14 15" key="1">
    <citation type="submission" date="2018-04" db="EMBL/GenBank/DDBJ databases">
        <title>Pelagivirga bohaiensis gen. nov., sp. nov., a bacterium isolated from the Bohai Sea.</title>
        <authorList>
            <person name="Ji X."/>
        </authorList>
    </citation>
    <scope>NUCLEOTIDE SEQUENCE [LARGE SCALE GENOMIC DNA]</scope>
    <source>
        <strain evidence="14 15">BH-SD19</strain>
    </source>
</reference>
<name>A0A2T7G245_9RHOB</name>
<keyword evidence="6" id="KW-0949">S-adenosyl-L-methionine</keyword>
<evidence type="ECO:0000256" key="6">
    <source>
        <dbReference type="ARBA" id="ARBA00022691"/>
    </source>
</evidence>
<dbReference type="SUPFAM" id="SSF47757">
    <property type="entry name" value="Chemotaxis receptor methyltransferase CheR, N-terminal domain"/>
    <property type="match status" value="1"/>
</dbReference>
<dbReference type="EMBL" id="QCYH01000035">
    <property type="protein sequence ID" value="PVA08488.1"/>
    <property type="molecule type" value="Genomic_DNA"/>
</dbReference>
<evidence type="ECO:0000313" key="15">
    <source>
        <dbReference type="Proteomes" id="UP000244446"/>
    </source>
</evidence>
<keyword evidence="3" id="KW-0597">Phosphoprotein</keyword>
<evidence type="ECO:0000256" key="11">
    <source>
        <dbReference type="SAM" id="MobiDB-lite"/>
    </source>
</evidence>
<dbReference type="InterPro" id="IPR000014">
    <property type="entry name" value="PAS"/>
</dbReference>
<keyword evidence="15" id="KW-1185">Reference proteome</keyword>
<dbReference type="RefSeq" id="WP_108693721.1">
    <property type="nucleotide sequence ID" value="NZ_QCYH01000035.1"/>
</dbReference>
<evidence type="ECO:0000256" key="1">
    <source>
        <dbReference type="ARBA" id="ARBA00000085"/>
    </source>
</evidence>
<accession>A0A2T7G245</accession>
<dbReference type="PROSITE" id="PS50123">
    <property type="entry name" value="CHER"/>
    <property type="match status" value="1"/>
</dbReference>
<dbReference type="AlphaFoldDB" id="A0A2T7G245"/>
<dbReference type="PANTHER" id="PTHR24422">
    <property type="entry name" value="CHEMOTAXIS PROTEIN METHYLTRANSFERASE"/>
    <property type="match status" value="1"/>
</dbReference>
<dbReference type="CDD" id="cd00130">
    <property type="entry name" value="PAS"/>
    <property type="match status" value="1"/>
</dbReference>
<dbReference type="SMART" id="SM00911">
    <property type="entry name" value="HWE_HK"/>
    <property type="match status" value="1"/>
</dbReference>
<dbReference type="GO" id="GO:0005737">
    <property type="term" value="C:cytoplasm"/>
    <property type="evidence" value="ECO:0007669"/>
    <property type="project" value="InterPro"/>
</dbReference>
<keyword evidence="10" id="KW-0378">Hydrolase</keyword>
<organism evidence="14 15">
    <name type="scientific">Pelagivirga sediminicola</name>
    <dbReference type="NCBI Taxonomy" id="2170575"/>
    <lineage>
        <taxon>Bacteria</taxon>
        <taxon>Pseudomonadati</taxon>
        <taxon>Pseudomonadota</taxon>
        <taxon>Alphaproteobacteria</taxon>
        <taxon>Rhodobacterales</taxon>
        <taxon>Paracoccaceae</taxon>
        <taxon>Pelagivirga</taxon>
    </lineage>
</organism>
<dbReference type="GO" id="GO:0005524">
    <property type="term" value="F:ATP binding"/>
    <property type="evidence" value="ECO:0007669"/>
    <property type="project" value="UniProtKB-KW"/>
</dbReference>
<dbReference type="Pfam" id="PF07536">
    <property type="entry name" value="HWE_HK"/>
    <property type="match status" value="1"/>
</dbReference>
<dbReference type="InterPro" id="IPR000673">
    <property type="entry name" value="Sig_transdc_resp-reg_Me-estase"/>
</dbReference>
<dbReference type="InterPro" id="IPR036890">
    <property type="entry name" value="HATPase_C_sf"/>
</dbReference>
<gene>
    <name evidence="14" type="ORF">DC366_18975</name>
</gene>
<dbReference type="GO" id="GO:0008984">
    <property type="term" value="F:protein-glutamate methylesterase activity"/>
    <property type="evidence" value="ECO:0007669"/>
    <property type="project" value="InterPro"/>
</dbReference>
<dbReference type="InterPro" id="IPR035965">
    <property type="entry name" value="PAS-like_dom_sf"/>
</dbReference>
<dbReference type="InterPro" id="IPR000780">
    <property type="entry name" value="CheR_MeTrfase"/>
</dbReference>
<dbReference type="Gene3D" id="1.10.155.10">
    <property type="entry name" value="Chemotaxis receptor methyltransferase CheR, N-terminal domain"/>
    <property type="match status" value="1"/>
</dbReference>
<proteinExistence type="predicted"/>
<feature type="compositionally biased region" description="Basic and acidic residues" evidence="11">
    <location>
        <begin position="636"/>
        <end position="648"/>
    </location>
</feature>
<feature type="region of interest" description="Disordered" evidence="11">
    <location>
        <begin position="626"/>
        <end position="648"/>
    </location>
</feature>
<evidence type="ECO:0000256" key="8">
    <source>
        <dbReference type="ARBA" id="ARBA00022777"/>
    </source>
</evidence>
<evidence type="ECO:0000256" key="2">
    <source>
        <dbReference type="ARBA" id="ARBA00001541"/>
    </source>
</evidence>
<dbReference type="InterPro" id="IPR035909">
    <property type="entry name" value="CheB_C"/>
</dbReference>
<feature type="domain" description="CheR-type methyltransferase" evidence="13">
    <location>
        <begin position="218"/>
        <end position="473"/>
    </location>
</feature>
<dbReference type="InterPro" id="IPR011102">
    <property type="entry name" value="Sig_transdc_His_kinase_HWE"/>
</dbReference>
<dbReference type="CDD" id="cd16434">
    <property type="entry name" value="CheB-CheR_fusion"/>
    <property type="match status" value="1"/>
</dbReference>
<dbReference type="GO" id="GO:0000156">
    <property type="term" value="F:phosphorelay response regulator activity"/>
    <property type="evidence" value="ECO:0007669"/>
    <property type="project" value="InterPro"/>
</dbReference>
<dbReference type="InterPro" id="IPR022642">
    <property type="entry name" value="CheR_C"/>
</dbReference>
<evidence type="ECO:0000313" key="14">
    <source>
        <dbReference type="EMBL" id="PVA08488.1"/>
    </source>
</evidence>
<dbReference type="NCBIfam" id="TIGR00229">
    <property type="entry name" value="sensory_box"/>
    <property type="match status" value="1"/>
</dbReference>
<comment type="catalytic activity">
    <reaction evidence="2">
        <text>L-glutamyl-[protein] + S-adenosyl-L-methionine = [protein]-L-glutamate 5-O-methyl ester + S-adenosyl-L-homocysteine</text>
        <dbReference type="Rhea" id="RHEA:24452"/>
        <dbReference type="Rhea" id="RHEA-COMP:10208"/>
        <dbReference type="Rhea" id="RHEA-COMP:10311"/>
        <dbReference type="ChEBI" id="CHEBI:29973"/>
        <dbReference type="ChEBI" id="CHEBI:57856"/>
        <dbReference type="ChEBI" id="CHEBI:59789"/>
        <dbReference type="ChEBI" id="CHEBI:82795"/>
        <dbReference type="EC" id="2.1.1.80"/>
    </reaction>
</comment>
<evidence type="ECO:0000256" key="10">
    <source>
        <dbReference type="PROSITE-ProRule" id="PRU00050"/>
    </source>
</evidence>
<evidence type="ECO:0000256" key="9">
    <source>
        <dbReference type="ARBA" id="ARBA00022840"/>
    </source>
</evidence>
<dbReference type="GO" id="GO:0008983">
    <property type="term" value="F:protein-glutamate O-methyltransferase activity"/>
    <property type="evidence" value="ECO:0007669"/>
    <property type="project" value="UniProtKB-EC"/>
</dbReference>
<feature type="active site" evidence="10">
    <location>
        <position position="41"/>
    </location>
</feature>
<keyword evidence="7" id="KW-0547">Nucleotide-binding</keyword>
<dbReference type="SUPFAM" id="SSF55785">
    <property type="entry name" value="PYP-like sensor domain (PAS domain)"/>
    <property type="match status" value="2"/>
</dbReference>
<evidence type="ECO:0000256" key="4">
    <source>
        <dbReference type="ARBA" id="ARBA00022603"/>
    </source>
</evidence>
<dbReference type="Gene3D" id="3.30.450.20">
    <property type="entry name" value="PAS domain"/>
    <property type="match status" value="1"/>
</dbReference>
<dbReference type="Gene3D" id="3.30.565.10">
    <property type="entry name" value="Histidine kinase-like ATPase, C-terminal domain"/>
    <property type="match status" value="1"/>
</dbReference>
<dbReference type="InterPro" id="IPR036804">
    <property type="entry name" value="CheR_N_sf"/>
</dbReference>
<keyword evidence="9" id="KW-0067">ATP-binding</keyword>
<sequence>MNTDLPLIVGVGASAGGIDALSHLFGAVPSRCGMAFVVVTHLNPDRESLLHTVLAQKTGMQVKVAQDGERVVPDTVYVMPERVFLLMKDGRLKLMESTRGSREHKPIDIFFSSLAEDQKENAAAIVLSGGDGDGTLGVKVIKEKGGVTFAQIADGNPPLNPEMPQSAIATGFVDFALPAAQMAEKLIDIRVGRATLDALVMSADADHEAEPSEVQAAISRILLKQTGHDFSGYKSKTFFRRVARRMQVRQIGDLKEYCALLSRDEDEISALFSDLLISVTNFFRDTDAFKILADKVIPQICENRNAKNPVRVWVPACTTGEEVYSLAILISEHLEQNAISAPVQIFATDIDDPALAVARQGRYPEQLLRQVSPERLEKYFHRDGLSYVVCKKVREMCIFSPHNVISDPPFSRMDIVSCRNLLIYFGPELQRQVIPTFHYALKPDGYLFLGTSESISQYADLFRTVDKQSRIFQAIERPDRRWNPVGMMNRISDRREGSTHEQGLSDIQLRHKVERHILEQRTPTHAVVREDGEIVFVSGGTGGFLEFPRGAPSRHLLDMVPRDVRLELRAALRQVVDSRRSAIRRDLSMVAASGELKRLSLTVEPLRGTGERDPLFIVFFEAAETSAPDSGAGTTEESRRSEAAENKVREMRERLQSTVEEYETALEELKSSNEELVSVNEEAQSTNEELEASKEEMQSLNEELNTINAELNGKIEELDRANADLRNLFESTQIATVFLDADLVIRNFTPAAAELFNLRAADLGRPLSELASVSDYPELRDHIREVFQSGSIYEHRLSRSAAKTHYLVRITPYLGADETVEGAVVTLVDVTSLAQAEEHQKVLIAELNHRVKNMLAVIITIVKTSLRGKNIPHDALDTLVNRLHGMARAYSLLSERSWTTVGIRDIIQAETEPFEQDRIHVSGPNVNLQPSQALAVSMVIHELVTNAIKYGALSNTRGTLEVRWTSTGNRLSLEWRERDGPETSEPERNGFGYVLVEGQVEQQLNGRLETNFDPDGLSLKMEFPL</sequence>
<evidence type="ECO:0000259" key="12">
    <source>
        <dbReference type="PROSITE" id="PS50122"/>
    </source>
</evidence>
<keyword evidence="5" id="KW-0808">Transferase</keyword>
<keyword evidence="10" id="KW-0145">Chemotaxis</keyword>
<dbReference type="InterPro" id="IPR029063">
    <property type="entry name" value="SAM-dependent_MTases_sf"/>
</dbReference>
<dbReference type="GO" id="GO:0006935">
    <property type="term" value="P:chemotaxis"/>
    <property type="evidence" value="ECO:0007669"/>
    <property type="project" value="UniProtKB-UniRule"/>
</dbReference>
<dbReference type="PROSITE" id="PS50122">
    <property type="entry name" value="CHEB"/>
    <property type="match status" value="1"/>
</dbReference>
<dbReference type="InterPro" id="IPR050903">
    <property type="entry name" value="Bact_Chemotaxis_MeTrfase"/>
</dbReference>
<dbReference type="SMART" id="SM00138">
    <property type="entry name" value="MeTrc"/>
    <property type="match status" value="1"/>
</dbReference>
<dbReference type="PRINTS" id="PR00996">
    <property type="entry name" value="CHERMTFRASE"/>
</dbReference>
<dbReference type="Pfam" id="PF13596">
    <property type="entry name" value="PAS_10"/>
    <property type="match status" value="1"/>
</dbReference>
<dbReference type="Proteomes" id="UP000244446">
    <property type="component" value="Unassembled WGS sequence"/>
</dbReference>
<dbReference type="Pfam" id="PF03705">
    <property type="entry name" value="CheR_N"/>
    <property type="match status" value="1"/>
</dbReference>
<protein>
    <submittedName>
        <fullName evidence="14">Chemotaxis protein CheR</fullName>
    </submittedName>
</protein>
<dbReference type="SUPFAM" id="SSF52738">
    <property type="entry name" value="Methylesterase CheB, C-terminal domain"/>
    <property type="match status" value="1"/>
</dbReference>
<keyword evidence="8" id="KW-0418">Kinase</keyword>
<dbReference type="OrthoDB" id="9816309at2"/>
<evidence type="ECO:0000256" key="7">
    <source>
        <dbReference type="ARBA" id="ARBA00022741"/>
    </source>
</evidence>
<dbReference type="GO" id="GO:0032259">
    <property type="term" value="P:methylation"/>
    <property type="evidence" value="ECO:0007669"/>
    <property type="project" value="UniProtKB-KW"/>
</dbReference>
<feature type="active site" evidence="10">
    <location>
        <position position="14"/>
    </location>
</feature>
<keyword evidence="4" id="KW-0489">Methyltransferase</keyword>
<dbReference type="Pfam" id="PF01339">
    <property type="entry name" value="CheB_methylest"/>
    <property type="match status" value="1"/>
</dbReference>
<dbReference type="GO" id="GO:0004673">
    <property type="term" value="F:protein histidine kinase activity"/>
    <property type="evidence" value="ECO:0007669"/>
    <property type="project" value="UniProtKB-EC"/>
</dbReference>
<feature type="active site" evidence="10">
    <location>
        <position position="133"/>
    </location>
</feature>
<evidence type="ECO:0000256" key="3">
    <source>
        <dbReference type="ARBA" id="ARBA00022553"/>
    </source>
</evidence>
<dbReference type="SUPFAM" id="SSF53335">
    <property type="entry name" value="S-adenosyl-L-methionine-dependent methyltransferases"/>
    <property type="match status" value="1"/>
</dbReference>
<dbReference type="Gene3D" id="3.40.50.180">
    <property type="entry name" value="Methylesterase CheB, C-terminal domain"/>
    <property type="match status" value="1"/>
</dbReference>
<dbReference type="Gene3D" id="3.40.50.150">
    <property type="entry name" value="Vaccinia Virus protein VP39"/>
    <property type="match status" value="1"/>
</dbReference>